<dbReference type="AlphaFoldDB" id="A0A1Y2L1Z9"/>
<keyword evidence="7" id="KW-1185">Reference proteome</keyword>
<evidence type="ECO:0000256" key="4">
    <source>
        <dbReference type="ARBA" id="ARBA00022840"/>
    </source>
</evidence>
<proteinExistence type="inferred from homology"/>
<dbReference type="InterPro" id="IPR017871">
    <property type="entry name" value="ABC_transporter-like_CS"/>
</dbReference>
<name>A0A1Y2L1Z9_9PROT</name>
<dbReference type="PROSITE" id="PS50893">
    <property type="entry name" value="ABC_TRANSPORTER_2"/>
    <property type="match status" value="1"/>
</dbReference>
<dbReference type="RefSeq" id="WP_085580346.1">
    <property type="nucleotide sequence ID" value="NZ_JFKA01000002.1"/>
</dbReference>
<dbReference type="PANTHER" id="PTHR42781">
    <property type="entry name" value="SPERMIDINE/PUTRESCINE IMPORT ATP-BINDING PROTEIN POTA"/>
    <property type="match status" value="1"/>
</dbReference>
<dbReference type="InterPro" id="IPR003439">
    <property type="entry name" value="ABC_transporter-like_ATP-bd"/>
</dbReference>
<dbReference type="EMBL" id="JFKA01000002">
    <property type="protein sequence ID" value="OSQ39506.1"/>
    <property type="molecule type" value="Genomic_DNA"/>
</dbReference>
<comment type="caution">
    <text evidence="6">The sequence shown here is derived from an EMBL/GenBank/DDBJ whole genome shotgun (WGS) entry which is preliminary data.</text>
</comment>
<keyword evidence="4" id="KW-0067">ATP-binding</keyword>
<dbReference type="Proteomes" id="UP000193391">
    <property type="component" value="Unassembled WGS sequence"/>
</dbReference>
<dbReference type="GO" id="GO:0140359">
    <property type="term" value="F:ABC-type transporter activity"/>
    <property type="evidence" value="ECO:0007669"/>
    <property type="project" value="UniProtKB-ARBA"/>
</dbReference>
<dbReference type="SMART" id="SM00382">
    <property type="entry name" value="AAA"/>
    <property type="match status" value="1"/>
</dbReference>
<sequence length="378" mass="40589">MASLLSVQNVSASYGRQRVLDGVSLELPESGFLALLGRSGCGKTTLLRVIGGFIAPAHGRVLIDGQDMTSLPPEKRPTAMVFQSYALWPHMTVHGNLAYGLRLRGMGKAEITRRIDEILALLQLDNLADRNVTALSGGQRQRVALGRALAVAPRLLLLDEPLSNLDARIRLDLRHEIRSLLKRLGITAVHVTHDREEAMVMADQLALMNDGQIVQFGAPAALYDHPANSFVADFMGASNVITVDLAVSGGMAMIGGDDACPRREIADATLVRAASQGARRLDIRFRSVSARLSECGDAKTPAAAAAVAPGANAGLHLNGTIEQVTYPGDVYRHAVNIGGRSVLIDDAKRFEEGCKVSVFMPFGAFHLFPRIDEQSRAA</sequence>
<dbReference type="PANTHER" id="PTHR42781:SF4">
    <property type="entry name" value="SPERMIDINE_PUTRESCINE IMPORT ATP-BINDING PROTEIN POTA"/>
    <property type="match status" value="1"/>
</dbReference>
<evidence type="ECO:0000259" key="5">
    <source>
        <dbReference type="PROSITE" id="PS50893"/>
    </source>
</evidence>
<dbReference type="FunFam" id="3.40.50.300:FF:000042">
    <property type="entry name" value="Maltose/maltodextrin ABC transporter, ATP-binding protein"/>
    <property type="match status" value="1"/>
</dbReference>
<keyword evidence="3" id="KW-0547">Nucleotide-binding</keyword>
<dbReference type="OrthoDB" id="9802264at2"/>
<feature type="domain" description="ABC transporter" evidence="5">
    <location>
        <begin position="5"/>
        <end position="235"/>
    </location>
</feature>
<dbReference type="SUPFAM" id="SSF52540">
    <property type="entry name" value="P-loop containing nucleoside triphosphate hydrolases"/>
    <property type="match status" value="1"/>
</dbReference>
<dbReference type="PROSITE" id="PS00211">
    <property type="entry name" value="ABC_TRANSPORTER_1"/>
    <property type="match status" value="1"/>
</dbReference>
<dbReference type="GO" id="GO:0005524">
    <property type="term" value="F:ATP binding"/>
    <property type="evidence" value="ECO:0007669"/>
    <property type="project" value="UniProtKB-KW"/>
</dbReference>
<evidence type="ECO:0000313" key="7">
    <source>
        <dbReference type="Proteomes" id="UP000193391"/>
    </source>
</evidence>
<dbReference type="Gene3D" id="2.40.50.100">
    <property type="match status" value="1"/>
</dbReference>
<dbReference type="Gene3D" id="3.40.50.300">
    <property type="entry name" value="P-loop containing nucleotide triphosphate hydrolases"/>
    <property type="match status" value="1"/>
</dbReference>
<gene>
    <name evidence="6" type="ORF">TMES_05600</name>
</gene>
<evidence type="ECO:0000256" key="3">
    <source>
        <dbReference type="ARBA" id="ARBA00022741"/>
    </source>
</evidence>
<dbReference type="GO" id="GO:0043190">
    <property type="term" value="C:ATP-binding cassette (ABC) transporter complex"/>
    <property type="evidence" value="ECO:0007669"/>
    <property type="project" value="UniProtKB-ARBA"/>
</dbReference>
<evidence type="ECO:0000256" key="1">
    <source>
        <dbReference type="ARBA" id="ARBA00005417"/>
    </source>
</evidence>
<dbReference type="GO" id="GO:0016887">
    <property type="term" value="F:ATP hydrolysis activity"/>
    <property type="evidence" value="ECO:0007669"/>
    <property type="project" value="InterPro"/>
</dbReference>
<comment type="similarity">
    <text evidence="1">Belongs to the ABC transporter superfamily.</text>
</comment>
<keyword evidence="2" id="KW-0813">Transport</keyword>
<evidence type="ECO:0000256" key="2">
    <source>
        <dbReference type="ARBA" id="ARBA00022448"/>
    </source>
</evidence>
<dbReference type="Pfam" id="PF00005">
    <property type="entry name" value="ABC_tran"/>
    <property type="match status" value="1"/>
</dbReference>
<protein>
    <recommendedName>
        <fullName evidence="5">ABC transporter domain-containing protein</fullName>
    </recommendedName>
</protein>
<dbReference type="InterPro" id="IPR027417">
    <property type="entry name" value="P-loop_NTPase"/>
</dbReference>
<dbReference type="STRING" id="1293891.TMES_05600"/>
<dbReference type="InterPro" id="IPR003593">
    <property type="entry name" value="AAA+_ATPase"/>
</dbReference>
<evidence type="ECO:0000313" key="6">
    <source>
        <dbReference type="EMBL" id="OSQ39506.1"/>
    </source>
</evidence>
<organism evidence="6 7">
    <name type="scientific">Thalassospira mesophila</name>
    <dbReference type="NCBI Taxonomy" id="1293891"/>
    <lineage>
        <taxon>Bacteria</taxon>
        <taxon>Pseudomonadati</taxon>
        <taxon>Pseudomonadota</taxon>
        <taxon>Alphaproteobacteria</taxon>
        <taxon>Rhodospirillales</taxon>
        <taxon>Thalassospiraceae</taxon>
        <taxon>Thalassospira</taxon>
    </lineage>
</organism>
<accession>A0A1Y2L1Z9</accession>
<dbReference type="InterPro" id="IPR050093">
    <property type="entry name" value="ABC_SmlMolc_Importer"/>
</dbReference>
<reference evidence="6 7" key="1">
    <citation type="submission" date="2014-03" db="EMBL/GenBank/DDBJ databases">
        <title>The draft genome sequence of Thalassospira mesophila JCM 18969.</title>
        <authorList>
            <person name="Lai Q."/>
            <person name="Shao Z."/>
        </authorList>
    </citation>
    <scope>NUCLEOTIDE SEQUENCE [LARGE SCALE GENOMIC DNA]</scope>
    <source>
        <strain evidence="6 7">JCM 18969</strain>
    </source>
</reference>